<evidence type="ECO:0000313" key="2">
    <source>
        <dbReference type="Proteomes" id="UP001497516"/>
    </source>
</evidence>
<accession>A0AAV2DW31</accession>
<dbReference type="AlphaFoldDB" id="A0AAV2DW31"/>
<dbReference type="Proteomes" id="UP001497516">
    <property type="component" value="Chromosome 3"/>
</dbReference>
<evidence type="ECO:0000313" key="1">
    <source>
        <dbReference type="EMBL" id="CAL1377886.1"/>
    </source>
</evidence>
<organism evidence="1 2">
    <name type="scientific">Linum trigynum</name>
    <dbReference type="NCBI Taxonomy" id="586398"/>
    <lineage>
        <taxon>Eukaryota</taxon>
        <taxon>Viridiplantae</taxon>
        <taxon>Streptophyta</taxon>
        <taxon>Embryophyta</taxon>
        <taxon>Tracheophyta</taxon>
        <taxon>Spermatophyta</taxon>
        <taxon>Magnoliopsida</taxon>
        <taxon>eudicotyledons</taxon>
        <taxon>Gunneridae</taxon>
        <taxon>Pentapetalae</taxon>
        <taxon>rosids</taxon>
        <taxon>fabids</taxon>
        <taxon>Malpighiales</taxon>
        <taxon>Linaceae</taxon>
        <taxon>Linum</taxon>
    </lineage>
</organism>
<gene>
    <name evidence="1" type="ORF">LTRI10_LOCUS19505</name>
</gene>
<protein>
    <submittedName>
        <fullName evidence="1">Uncharacterized protein</fullName>
    </submittedName>
</protein>
<name>A0AAV2DW31_9ROSI</name>
<dbReference type="EMBL" id="OZ034816">
    <property type="protein sequence ID" value="CAL1377886.1"/>
    <property type="molecule type" value="Genomic_DNA"/>
</dbReference>
<sequence>MENNPSTTLVTQAPAARSIMEETTHLASNSLVYADVSTLRGEGGDAYDYCDPESDSAIDKHQPPDGICELLCLSGLLSS</sequence>
<reference evidence="1 2" key="1">
    <citation type="submission" date="2024-04" db="EMBL/GenBank/DDBJ databases">
        <authorList>
            <person name="Fracassetti M."/>
        </authorList>
    </citation>
    <scope>NUCLEOTIDE SEQUENCE [LARGE SCALE GENOMIC DNA]</scope>
</reference>
<proteinExistence type="predicted"/>
<keyword evidence="2" id="KW-1185">Reference proteome</keyword>